<evidence type="ECO:0000313" key="1">
    <source>
        <dbReference type="EMBL" id="MBA8065541.1"/>
    </source>
</evidence>
<name>A0A7W3HBC6_CITFR</name>
<sequence>MKLTKEQTALIQRLYDERITQAEKVALSEVSTTIVFNEVFPLVITKAAAYLDNGYILNPQACNHYQSSPFFEVSMFKPEILLVQERQEAVAAASERLKSDIAAEVLEIVRQQRQRKQEAAAAEQSAKDAITTEQAIFAAFEV</sequence>
<gene>
    <name evidence="1" type="ORF">HV077_24890</name>
</gene>
<protein>
    <submittedName>
        <fullName evidence="1">Uncharacterized protein</fullName>
    </submittedName>
</protein>
<organism evidence="1 2">
    <name type="scientific">Citrobacter freundii</name>
    <dbReference type="NCBI Taxonomy" id="546"/>
    <lineage>
        <taxon>Bacteria</taxon>
        <taxon>Pseudomonadati</taxon>
        <taxon>Pseudomonadota</taxon>
        <taxon>Gammaproteobacteria</taxon>
        <taxon>Enterobacterales</taxon>
        <taxon>Enterobacteriaceae</taxon>
        <taxon>Citrobacter</taxon>
        <taxon>Citrobacter freundii complex</taxon>
    </lineage>
</organism>
<accession>A0A7W3HBC6</accession>
<dbReference type="AlphaFoldDB" id="A0A7W3HBC6"/>
<reference evidence="1 2" key="1">
    <citation type="submission" date="2020-06" db="EMBL/GenBank/DDBJ databases">
        <title>REHAB project genomes.</title>
        <authorList>
            <person name="Shaw L.P."/>
        </authorList>
    </citation>
    <scope>NUCLEOTIDE SEQUENCE [LARGE SCALE GENOMIC DNA]</scope>
    <source>
        <strain evidence="1 2">RHBSTW-00116</strain>
    </source>
</reference>
<evidence type="ECO:0000313" key="2">
    <source>
        <dbReference type="Proteomes" id="UP000591803"/>
    </source>
</evidence>
<dbReference type="Proteomes" id="UP000591803">
    <property type="component" value="Unassembled WGS sequence"/>
</dbReference>
<dbReference type="RefSeq" id="WP_064179037.1">
    <property type="nucleotide sequence ID" value="NZ_JADVHM010000002.1"/>
</dbReference>
<proteinExistence type="predicted"/>
<comment type="caution">
    <text evidence="1">The sequence shown here is derived from an EMBL/GenBank/DDBJ whole genome shotgun (WGS) entry which is preliminary data.</text>
</comment>
<dbReference type="EMBL" id="JABXRI010000001">
    <property type="protein sequence ID" value="MBA8065541.1"/>
    <property type="molecule type" value="Genomic_DNA"/>
</dbReference>